<reference evidence="7" key="1">
    <citation type="submission" date="2018-10" db="EMBL/GenBank/DDBJ databases">
        <title>Transcriptome assembly of Aceria tosichella (Wheat curl mite) Type 2.</title>
        <authorList>
            <person name="Scully E.D."/>
            <person name="Geib S.M."/>
            <person name="Palmer N.A."/>
            <person name="Gupta A.K."/>
            <person name="Sarath G."/>
            <person name="Tatineni S."/>
        </authorList>
    </citation>
    <scope>NUCLEOTIDE SEQUENCE</scope>
    <source>
        <strain evidence="7">LincolnNE</strain>
    </source>
</reference>
<organism evidence="7">
    <name type="scientific">Aceria tosichella</name>
    <name type="common">wheat curl mite</name>
    <dbReference type="NCBI Taxonomy" id="561515"/>
    <lineage>
        <taxon>Eukaryota</taxon>
        <taxon>Metazoa</taxon>
        <taxon>Ecdysozoa</taxon>
        <taxon>Arthropoda</taxon>
        <taxon>Chelicerata</taxon>
        <taxon>Arachnida</taxon>
        <taxon>Acari</taxon>
        <taxon>Acariformes</taxon>
        <taxon>Trombidiformes</taxon>
        <taxon>Prostigmata</taxon>
        <taxon>Eupodina</taxon>
        <taxon>Eriophyoidea</taxon>
        <taxon>Eriophyidae</taxon>
        <taxon>Eriophyinae</taxon>
        <taxon>Aceriini</taxon>
        <taxon>Aceria</taxon>
    </lineage>
</organism>
<dbReference type="GO" id="GO:0005886">
    <property type="term" value="C:plasma membrane"/>
    <property type="evidence" value="ECO:0007669"/>
    <property type="project" value="TreeGrafter"/>
</dbReference>
<feature type="transmembrane region" description="Helical" evidence="5">
    <location>
        <begin position="685"/>
        <end position="704"/>
    </location>
</feature>
<dbReference type="GO" id="GO:0004382">
    <property type="term" value="F:GDP phosphatase activity"/>
    <property type="evidence" value="ECO:0007669"/>
    <property type="project" value="TreeGrafter"/>
</dbReference>
<dbReference type="GO" id="GO:0045134">
    <property type="term" value="F:UDP phosphatase activity"/>
    <property type="evidence" value="ECO:0007669"/>
    <property type="project" value="TreeGrafter"/>
</dbReference>
<accession>A0A6G1SDJ9</accession>
<dbReference type="InterPro" id="IPR000407">
    <property type="entry name" value="GDA1_CD39_NTPase"/>
</dbReference>
<feature type="active site" description="Proton acceptor" evidence="3">
    <location>
        <position position="234"/>
    </location>
</feature>
<evidence type="ECO:0000256" key="4">
    <source>
        <dbReference type="PIRSR" id="PIRSR600407-2"/>
    </source>
</evidence>
<dbReference type="PANTHER" id="PTHR11782">
    <property type="entry name" value="ADENOSINE/GUANOSINE DIPHOSPHATASE"/>
    <property type="match status" value="1"/>
</dbReference>
<evidence type="ECO:0000313" key="7">
    <source>
        <dbReference type="EMBL" id="MDE48032.1"/>
    </source>
</evidence>
<gene>
    <name evidence="7" type="primary">ENTPD1_0</name>
    <name evidence="6" type="synonym">ENTPD1_1</name>
    <name evidence="7" type="ORF">g.8525</name>
    <name evidence="6" type="ORF">g.8526</name>
</gene>
<feature type="binding site" evidence="4">
    <location>
        <begin position="322"/>
        <end position="326"/>
    </location>
    <ligand>
        <name>ATP</name>
        <dbReference type="ChEBI" id="CHEBI:30616"/>
    </ligand>
</feature>
<dbReference type="Gene3D" id="3.30.420.150">
    <property type="entry name" value="Exopolyphosphatase. Domain 2"/>
    <property type="match status" value="1"/>
</dbReference>
<dbReference type="EMBL" id="GGYP01003261">
    <property type="protein sequence ID" value="MDE48032.1"/>
    <property type="molecule type" value="Transcribed_RNA"/>
</dbReference>
<evidence type="ECO:0000256" key="5">
    <source>
        <dbReference type="SAM" id="Phobius"/>
    </source>
</evidence>
<sequence length="764" mass="84777">MDSTNKRVRSALVWVIMACLCGLIGFIIVYHYATNVRPIERFAIIVDAGSTQTRSNLFRLIIEADDFIGLADEIEMEESPRRVMPVGRLLKIQQIGGCVNGGPLASIPNQTAANNLIRKCLIQFANQIQLLNFVETTDSESLEATNELAGDTASLDADDVSDQLALMNHRVNSITHLHLGATAGMRALEQLNSTRAEEKLNWIEQSIRDSNQMLNDSAPYINTGFVGILKGSDEASFGWVSVNFVCDALVASAPQASLPEPESVLLGRGNGNSSENNALVYRVNTVQSSLNSNNNDNNNIHKNELDRHFKLPHSIGTLELGGASAQLAFQVANKVGDSLIRNMSLKEDRLQLFNGHYKLATRSDLCLGMSQAVLRLNYVLLHKTLIAIIREQSGEPDHLRVTNVCLQRGSSVKIKGSELAKIWRGACLTPNDRLPLEVIMEDDAIRALATSMEHIEFLGTGQVDECNSLLDSIVQPELCKRYFSLCPDSRLTSSPPSNMPFVTISGYNHALRVLNLTPANQTQESPLEGTVNHHWIALNQAIEDKLGGRSIEYEQFVQRTRDYCSTNVSELTKHYPKVTKQYQNIICLQLVYIGKLLVEFYQLHPLTSWQQIKFLIFEPKRISTQFTQLHQTNNYTPNTTEIRPDIGWTLGLLLNATSQQLESGGRNDLYHHHGASAMYVVRTTILLVVACSLIAIAFLVIGVVQVREMTDETGSPIPSRSSRSSSTYNIGNLGYTITQPANYKSINSTSDFQKVNHSSQRHAT</sequence>
<keyword evidence="5" id="KW-1133">Transmembrane helix</keyword>
<feature type="transmembrane region" description="Helical" evidence="5">
    <location>
        <begin position="12"/>
        <end position="33"/>
    </location>
</feature>
<keyword evidence="5" id="KW-0812">Transmembrane</keyword>
<dbReference type="GO" id="GO:0009134">
    <property type="term" value="P:nucleoside diphosphate catabolic process"/>
    <property type="evidence" value="ECO:0007669"/>
    <property type="project" value="TreeGrafter"/>
</dbReference>
<name>A0A6G1SDJ9_9ACAR</name>
<keyword evidence="5" id="KW-0472">Membrane</keyword>
<dbReference type="Pfam" id="PF01150">
    <property type="entry name" value="GDA1_CD39"/>
    <property type="match status" value="2"/>
</dbReference>
<proteinExistence type="inferred from homology"/>
<dbReference type="EMBL" id="GGYP01002343">
    <property type="protein sequence ID" value="MDE47114.1"/>
    <property type="molecule type" value="Transcribed_RNA"/>
</dbReference>
<keyword evidence="4" id="KW-0067">ATP-binding</keyword>
<protein>
    <submittedName>
        <fullName evidence="7">Ectonucleoside triphosphate diphosphohydrolase 1</fullName>
    </submittedName>
</protein>
<evidence type="ECO:0000256" key="1">
    <source>
        <dbReference type="ARBA" id="ARBA00009283"/>
    </source>
</evidence>
<dbReference type="PANTHER" id="PTHR11782:SF83">
    <property type="entry name" value="GUANOSINE-DIPHOSPHATASE"/>
    <property type="match status" value="1"/>
</dbReference>
<dbReference type="GO" id="GO:0005524">
    <property type="term" value="F:ATP binding"/>
    <property type="evidence" value="ECO:0007669"/>
    <property type="project" value="UniProtKB-KW"/>
</dbReference>
<keyword evidence="4" id="KW-0547">Nucleotide-binding</keyword>
<comment type="similarity">
    <text evidence="1">Belongs to the GDA1/CD39 NTPase family.</text>
</comment>
<dbReference type="AlphaFoldDB" id="A0A6G1SDJ9"/>
<evidence type="ECO:0000256" key="2">
    <source>
        <dbReference type="ARBA" id="ARBA00022801"/>
    </source>
</evidence>
<evidence type="ECO:0000313" key="6">
    <source>
        <dbReference type="EMBL" id="MDE47114.1"/>
    </source>
</evidence>
<evidence type="ECO:0000256" key="3">
    <source>
        <dbReference type="PIRSR" id="PIRSR600407-1"/>
    </source>
</evidence>
<dbReference type="GO" id="GO:0017111">
    <property type="term" value="F:ribonucleoside triphosphate phosphatase activity"/>
    <property type="evidence" value="ECO:0007669"/>
    <property type="project" value="TreeGrafter"/>
</dbReference>
<keyword evidence="2 7" id="KW-0378">Hydrolase</keyword>
<dbReference type="Gene3D" id="3.30.420.40">
    <property type="match status" value="1"/>
</dbReference>